<accession>A0A424WJG1</accession>
<evidence type="ECO:0000259" key="3">
    <source>
        <dbReference type="Pfam" id="PF00419"/>
    </source>
</evidence>
<dbReference type="Pfam" id="PF00419">
    <property type="entry name" value="Fimbrial"/>
    <property type="match status" value="1"/>
</dbReference>
<dbReference type="InterPro" id="IPR050263">
    <property type="entry name" value="Bact_Fimbrial_Adh_Pro"/>
</dbReference>
<reference evidence="4 5" key="1">
    <citation type="submission" date="2018-08" db="EMBL/GenBank/DDBJ databases">
        <title>Achromobacter xylosoxidans Genome sequencing and assembly.</title>
        <authorList>
            <person name="Wang R."/>
            <person name="Rensing C."/>
            <person name="Li Y."/>
        </authorList>
    </citation>
    <scope>NUCLEOTIDE SEQUENCE [LARGE SCALE GENOMIC DNA]</scope>
    <source>
        <strain evidence="4 5">GD003A</strain>
    </source>
</reference>
<dbReference type="OrthoDB" id="6522787at2"/>
<dbReference type="RefSeq" id="WP_118931633.1">
    <property type="nucleotide sequence ID" value="NZ_CP061008.1"/>
</dbReference>
<sequence>MNKNTIAKFALLATAAAVSQAALAEDGRVQFNGEIVDAPCSVSPGATNLVVPLGKVSRASMDGAAGKHSTPAQFEIQLTDCSASAKGASITFSGTPDSISTDVLAISNSGGLTASASGVAVELRDASRAKIALGSPSPKYVLGVGTNNLKFEAAYVSTAATVTPGPANATAQFTVNYN</sequence>
<evidence type="ECO:0000256" key="2">
    <source>
        <dbReference type="SAM" id="SignalP"/>
    </source>
</evidence>
<keyword evidence="1 2" id="KW-0732">Signal</keyword>
<comment type="caution">
    <text evidence="4">The sequence shown here is derived from an EMBL/GenBank/DDBJ whole genome shotgun (WGS) entry which is preliminary data.</text>
</comment>
<dbReference type="GO" id="GO:0009289">
    <property type="term" value="C:pilus"/>
    <property type="evidence" value="ECO:0007669"/>
    <property type="project" value="InterPro"/>
</dbReference>
<dbReference type="AlphaFoldDB" id="A0A424WJG1"/>
<dbReference type="SUPFAM" id="SSF49401">
    <property type="entry name" value="Bacterial adhesins"/>
    <property type="match status" value="1"/>
</dbReference>
<protein>
    <submittedName>
        <fullName evidence="4">Type 1 fimbrial protein</fullName>
    </submittedName>
</protein>
<evidence type="ECO:0000256" key="1">
    <source>
        <dbReference type="ARBA" id="ARBA00022729"/>
    </source>
</evidence>
<evidence type="ECO:0000313" key="5">
    <source>
        <dbReference type="Proteomes" id="UP000285324"/>
    </source>
</evidence>
<feature type="signal peptide" evidence="2">
    <location>
        <begin position="1"/>
        <end position="24"/>
    </location>
</feature>
<name>A0A424WJG1_ALCXX</name>
<evidence type="ECO:0000313" key="4">
    <source>
        <dbReference type="EMBL" id="RPJ93322.1"/>
    </source>
</evidence>
<dbReference type="EMBL" id="QVXO01000003">
    <property type="protein sequence ID" value="RPJ93322.1"/>
    <property type="molecule type" value="Genomic_DNA"/>
</dbReference>
<feature type="chain" id="PRO_5019352603" evidence="2">
    <location>
        <begin position="25"/>
        <end position="178"/>
    </location>
</feature>
<dbReference type="InterPro" id="IPR008966">
    <property type="entry name" value="Adhesion_dom_sf"/>
</dbReference>
<gene>
    <name evidence="4" type="ORF">DY367_03075</name>
</gene>
<proteinExistence type="predicted"/>
<dbReference type="GO" id="GO:0043709">
    <property type="term" value="P:cell adhesion involved in single-species biofilm formation"/>
    <property type="evidence" value="ECO:0007669"/>
    <property type="project" value="TreeGrafter"/>
</dbReference>
<dbReference type="Proteomes" id="UP000285324">
    <property type="component" value="Unassembled WGS sequence"/>
</dbReference>
<organism evidence="4 5">
    <name type="scientific">Alcaligenes xylosoxydans xylosoxydans</name>
    <name type="common">Achromobacter xylosoxidans</name>
    <dbReference type="NCBI Taxonomy" id="85698"/>
    <lineage>
        <taxon>Bacteria</taxon>
        <taxon>Pseudomonadati</taxon>
        <taxon>Pseudomonadota</taxon>
        <taxon>Betaproteobacteria</taxon>
        <taxon>Burkholderiales</taxon>
        <taxon>Alcaligenaceae</taxon>
        <taxon>Achromobacter</taxon>
    </lineage>
</organism>
<dbReference type="PANTHER" id="PTHR33420:SF3">
    <property type="entry name" value="FIMBRIAL SUBUNIT ELFA"/>
    <property type="match status" value="1"/>
</dbReference>
<feature type="domain" description="Fimbrial-type adhesion" evidence="3">
    <location>
        <begin position="30"/>
        <end position="177"/>
    </location>
</feature>
<dbReference type="Gene3D" id="2.60.40.1090">
    <property type="entry name" value="Fimbrial-type adhesion domain"/>
    <property type="match status" value="1"/>
</dbReference>
<dbReference type="PANTHER" id="PTHR33420">
    <property type="entry name" value="FIMBRIAL SUBUNIT ELFA-RELATED"/>
    <property type="match status" value="1"/>
</dbReference>
<dbReference type="InterPro" id="IPR000259">
    <property type="entry name" value="Adhesion_dom_fimbrial"/>
</dbReference>
<dbReference type="InterPro" id="IPR036937">
    <property type="entry name" value="Adhesion_dom_fimbrial_sf"/>
</dbReference>